<reference evidence="16" key="1">
    <citation type="submission" date="2019-08" db="EMBL/GenBank/DDBJ databases">
        <authorList>
            <person name="Kucharzyk K."/>
            <person name="Murdoch R.W."/>
            <person name="Higgins S."/>
            <person name="Loffler F."/>
        </authorList>
    </citation>
    <scope>NUCLEOTIDE SEQUENCE</scope>
</reference>
<evidence type="ECO:0000256" key="5">
    <source>
        <dbReference type="ARBA" id="ARBA00012828"/>
    </source>
</evidence>
<comment type="cofactor">
    <cofactor evidence="1">
        <name>Mg(2+)</name>
        <dbReference type="ChEBI" id="CHEBI:18420"/>
    </cofactor>
</comment>
<evidence type="ECO:0000256" key="1">
    <source>
        <dbReference type="ARBA" id="ARBA00001946"/>
    </source>
</evidence>
<feature type="domain" description="S-adenosylmethionine synthetase C-terminal" evidence="15">
    <location>
        <begin position="243"/>
        <end position="382"/>
    </location>
</feature>
<comment type="similarity">
    <text evidence="4">Belongs to the AdoMet synthase family.</text>
</comment>
<keyword evidence="7 16" id="KW-0808">Transferase</keyword>
<organism evidence="16">
    <name type="scientific">bioreactor metagenome</name>
    <dbReference type="NCBI Taxonomy" id="1076179"/>
    <lineage>
        <taxon>unclassified sequences</taxon>
        <taxon>metagenomes</taxon>
        <taxon>ecological metagenomes</taxon>
    </lineage>
</organism>
<keyword evidence="9" id="KW-0547">Nucleotide-binding</keyword>
<feature type="domain" description="S-adenosylmethionine synthetase central" evidence="14">
    <location>
        <begin position="124"/>
        <end position="241"/>
    </location>
</feature>
<dbReference type="PROSITE" id="PS00377">
    <property type="entry name" value="ADOMET_SYNTHASE_2"/>
    <property type="match status" value="1"/>
</dbReference>
<dbReference type="Gene3D" id="3.30.300.10">
    <property type="match status" value="3"/>
</dbReference>
<dbReference type="FunFam" id="3.30.300.10:FF:000003">
    <property type="entry name" value="S-adenosylmethionine synthase"/>
    <property type="match status" value="1"/>
</dbReference>
<dbReference type="Pfam" id="PF02773">
    <property type="entry name" value="S-AdoMet_synt_C"/>
    <property type="match status" value="1"/>
</dbReference>
<gene>
    <name evidence="16" type="primary">metK_17</name>
    <name evidence="16" type="ORF">SDC9_53930</name>
</gene>
<evidence type="ECO:0000256" key="2">
    <source>
        <dbReference type="ARBA" id="ARBA00001958"/>
    </source>
</evidence>
<dbReference type="CDD" id="cd18079">
    <property type="entry name" value="S-AdoMet_synt"/>
    <property type="match status" value="1"/>
</dbReference>
<protein>
    <recommendedName>
        <fullName evidence="5">methionine adenosyltransferase</fullName>
        <ecNumber evidence="5">2.5.1.6</ecNumber>
    </recommendedName>
</protein>
<comment type="pathway">
    <text evidence="3">Amino-acid biosynthesis; S-adenosyl-L-methionine biosynthesis; S-adenosyl-L-methionine from L-methionine: step 1/1.</text>
</comment>
<dbReference type="GO" id="GO:0005524">
    <property type="term" value="F:ATP binding"/>
    <property type="evidence" value="ECO:0007669"/>
    <property type="project" value="UniProtKB-KW"/>
</dbReference>
<feature type="domain" description="S-adenosylmethionine synthetase N-terminal" evidence="13">
    <location>
        <begin position="4"/>
        <end position="101"/>
    </location>
</feature>
<evidence type="ECO:0000256" key="8">
    <source>
        <dbReference type="ARBA" id="ARBA00022723"/>
    </source>
</evidence>
<dbReference type="InterPro" id="IPR002133">
    <property type="entry name" value="S-AdoMet_synthetase"/>
</dbReference>
<evidence type="ECO:0000259" key="15">
    <source>
        <dbReference type="Pfam" id="PF02773"/>
    </source>
</evidence>
<dbReference type="GO" id="GO:0006730">
    <property type="term" value="P:one-carbon metabolic process"/>
    <property type="evidence" value="ECO:0007669"/>
    <property type="project" value="UniProtKB-KW"/>
</dbReference>
<evidence type="ECO:0000256" key="3">
    <source>
        <dbReference type="ARBA" id="ARBA00005224"/>
    </source>
</evidence>
<evidence type="ECO:0000256" key="4">
    <source>
        <dbReference type="ARBA" id="ARBA00009685"/>
    </source>
</evidence>
<evidence type="ECO:0000256" key="9">
    <source>
        <dbReference type="ARBA" id="ARBA00022741"/>
    </source>
</evidence>
<dbReference type="GO" id="GO:0046872">
    <property type="term" value="F:metal ion binding"/>
    <property type="evidence" value="ECO:0007669"/>
    <property type="project" value="UniProtKB-KW"/>
</dbReference>
<dbReference type="AlphaFoldDB" id="A0A644X004"/>
<evidence type="ECO:0000256" key="7">
    <source>
        <dbReference type="ARBA" id="ARBA00022679"/>
    </source>
</evidence>
<comment type="caution">
    <text evidence="16">The sequence shown here is derived from an EMBL/GenBank/DDBJ whole genome shotgun (WGS) entry which is preliminary data.</text>
</comment>
<dbReference type="Pfam" id="PF02772">
    <property type="entry name" value="S-AdoMet_synt_M"/>
    <property type="match status" value="1"/>
</dbReference>
<name>A0A644X004_9ZZZZ</name>
<dbReference type="InterPro" id="IPR022631">
    <property type="entry name" value="ADOMET_SYNTHASE_CS"/>
</dbReference>
<dbReference type="NCBIfam" id="TIGR01034">
    <property type="entry name" value="metK"/>
    <property type="match status" value="1"/>
</dbReference>
<dbReference type="HAMAP" id="MF_00086">
    <property type="entry name" value="S_AdoMet_synth1"/>
    <property type="match status" value="1"/>
</dbReference>
<dbReference type="GO" id="GO:0006556">
    <property type="term" value="P:S-adenosylmethionine biosynthetic process"/>
    <property type="evidence" value="ECO:0007669"/>
    <property type="project" value="UniProtKB-UniPathway"/>
</dbReference>
<dbReference type="GO" id="GO:0004478">
    <property type="term" value="F:methionine adenosyltransferase activity"/>
    <property type="evidence" value="ECO:0007669"/>
    <property type="project" value="UniProtKB-EC"/>
</dbReference>
<dbReference type="PIRSF" id="PIRSF000497">
    <property type="entry name" value="MAT"/>
    <property type="match status" value="1"/>
</dbReference>
<evidence type="ECO:0000256" key="11">
    <source>
        <dbReference type="ARBA" id="ARBA00022842"/>
    </source>
</evidence>
<dbReference type="Pfam" id="PF00438">
    <property type="entry name" value="S-AdoMet_synt_N"/>
    <property type="match status" value="1"/>
</dbReference>
<evidence type="ECO:0000256" key="10">
    <source>
        <dbReference type="ARBA" id="ARBA00022840"/>
    </source>
</evidence>
<dbReference type="PROSITE" id="PS00376">
    <property type="entry name" value="ADOMET_SYNTHASE_1"/>
    <property type="match status" value="1"/>
</dbReference>
<dbReference type="InterPro" id="IPR022629">
    <property type="entry name" value="S-AdoMet_synt_central"/>
</dbReference>
<dbReference type="PANTHER" id="PTHR11964">
    <property type="entry name" value="S-ADENOSYLMETHIONINE SYNTHETASE"/>
    <property type="match status" value="1"/>
</dbReference>
<keyword evidence="10" id="KW-0067">ATP-binding</keyword>
<keyword evidence="8" id="KW-0479">Metal-binding</keyword>
<dbReference type="InterPro" id="IPR022630">
    <property type="entry name" value="S-AdoMet_synt_C"/>
</dbReference>
<dbReference type="EMBL" id="VSSQ01001356">
    <property type="protein sequence ID" value="MPM07623.1"/>
    <property type="molecule type" value="Genomic_DNA"/>
</dbReference>
<dbReference type="UniPathway" id="UPA00315">
    <property type="reaction ID" value="UER00080"/>
</dbReference>
<evidence type="ECO:0000256" key="12">
    <source>
        <dbReference type="ARBA" id="ARBA00022958"/>
    </source>
</evidence>
<comment type="cofactor">
    <cofactor evidence="2">
        <name>K(+)</name>
        <dbReference type="ChEBI" id="CHEBI:29103"/>
    </cofactor>
</comment>
<dbReference type="EC" id="2.5.1.6" evidence="5"/>
<dbReference type="SUPFAM" id="SSF55973">
    <property type="entry name" value="S-adenosylmethionine synthetase"/>
    <property type="match status" value="3"/>
</dbReference>
<dbReference type="InterPro" id="IPR022628">
    <property type="entry name" value="S-AdoMet_synt_N"/>
</dbReference>
<sequence>MSRRIFTSESVTEGHPDKICDQISDAVLDDILAKDPTAHVACETITTTGMIFVMGEITTNCYTDIPAIARKTVERIGYTDPSYGFDCKGCAVMTSIDEQSPDIALGVNRSFEAQHGAKDDADLIGAGDQGMMFGYACDETDELMPAPISMAHALARRLADVRHRGELPWLRHDGKTQVTVEYDENGKVLRCPAIVVSTQHDPDVSMEKIRESVIDAVIAPVIPAKYIDKKTKLYVNPTGRFVVGGPVGDSGLTGRKIIVDTYGGSASHGGGSFSGKDPTKVDRSAAYMARHVAKNLVAAGLAKKCQIELAYAIGVAHPVSVLVDTQGTGALPDEKLAEIVAQCFDLRPAKIISYLDLRRPIYEQTASYGHFGRPDLDLPWERLNRVEELKSYL</sequence>
<proteinExistence type="inferred from homology"/>
<keyword evidence="11" id="KW-0460">Magnesium</keyword>
<evidence type="ECO:0000313" key="16">
    <source>
        <dbReference type="EMBL" id="MPM07623.1"/>
    </source>
</evidence>
<dbReference type="InterPro" id="IPR022636">
    <property type="entry name" value="S-AdoMet_synthetase_sfam"/>
</dbReference>
<evidence type="ECO:0000259" key="14">
    <source>
        <dbReference type="Pfam" id="PF02772"/>
    </source>
</evidence>
<accession>A0A644X004</accession>
<evidence type="ECO:0000259" key="13">
    <source>
        <dbReference type="Pfam" id="PF00438"/>
    </source>
</evidence>
<keyword evidence="12" id="KW-0630">Potassium</keyword>
<keyword evidence="6" id="KW-0554">One-carbon metabolism</keyword>
<evidence type="ECO:0000256" key="6">
    <source>
        <dbReference type="ARBA" id="ARBA00022563"/>
    </source>
</evidence>